<sequence length="67" mass="7231">MPTITELEARLNAQRDVLKGLLQSLRPTSTTDAISASAATINLVRKQPPSPEKDAYLAEAKALRGIE</sequence>
<dbReference type="RefSeq" id="WP_078583463.1">
    <property type="nucleotide sequence ID" value="NZ_JACHNK010000002.1"/>
</dbReference>
<evidence type="ECO:0000313" key="2">
    <source>
        <dbReference type="Proteomes" id="UP000576603"/>
    </source>
</evidence>
<dbReference type="Proteomes" id="UP000576603">
    <property type="component" value="Unassembled WGS sequence"/>
</dbReference>
<comment type="caution">
    <text evidence="1">The sequence shown here is derived from an EMBL/GenBank/DDBJ whole genome shotgun (WGS) entry which is preliminary data.</text>
</comment>
<protein>
    <submittedName>
        <fullName evidence="1">Uncharacterized protein</fullName>
    </submittedName>
</protein>
<dbReference type="AlphaFoldDB" id="A0AAW3U0C8"/>
<reference evidence="1 2" key="1">
    <citation type="submission" date="2020-08" db="EMBL/GenBank/DDBJ databases">
        <title>Studying the diversity of plant-associated saprophytic bacteria and their role in host health and plant-pathogen interactions.</title>
        <authorList>
            <person name="Potnis N."/>
        </authorList>
    </citation>
    <scope>NUCLEOTIDE SEQUENCE [LARGE SCALE GENOMIC DNA]</scope>
    <source>
        <strain evidence="1 2">CFBP 7922</strain>
    </source>
</reference>
<dbReference type="EMBL" id="JACHNL010000002">
    <property type="protein sequence ID" value="MBB4722663.1"/>
    <property type="molecule type" value="Genomic_DNA"/>
</dbReference>
<organism evidence="1 2">
    <name type="scientific">Xanthomonas euvesicatoria</name>
    <dbReference type="NCBI Taxonomy" id="456327"/>
    <lineage>
        <taxon>Bacteria</taxon>
        <taxon>Pseudomonadati</taxon>
        <taxon>Pseudomonadota</taxon>
        <taxon>Gammaproteobacteria</taxon>
        <taxon>Lysobacterales</taxon>
        <taxon>Lysobacteraceae</taxon>
        <taxon>Xanthomonas</taxon>
    </lineage>
</organism>
<name>A0AAW3U0C8_XANEU</name>
<evidence type="ECO:0000313" key="1">
    <source>
        <dbReference type="EMBL" id="MBB4722663.1"/>
    </source>
</evidence>
<gene>
    <name evidence="1" type="ORF">FHY32_000981</name>
</gene>
<accession>A0AAW3U0C8</accession>
<proteinExistence type="predicted"/>